<dbReference type="EMBL" id="JAPFFF010000004">
    <property type="protein sequence ID" value="KAK8891247.1"/>
    <property type="molecule type" value="Genomic_DNA"/>
</dbReference>
<proteinExistence type="predicted"/>
<organism evidence="1 2">
    <name type="scientific">Tritrichomonas musculus</name>
    <dbReference type="NCBI Taxonomy" id="1915356"/>
    <lineage>
        <taxon>Eukaryota</taxon>
        <taxon>Metamonada</taxon>
        <taxon>Parabasalia</taxon>
        <taxon>Tritrichomonadida</taxon>
        <taxon>Tritrichomonadidae</taxon>
        <taxon>Tritrichomonas</taxon>
    </lineage>
</organism>
<comment type="caution">
    <text evidence="1">The sequence shown here is derived from an EMBL/GenBank/DDBJ whole genome shotgun (WGS) entry which is preliminary data.</text>
</comment>
<reference evidence="1 2" key="1">
    <citation type="submission" date="2024-04" db="EMBL/GenBank/DDBJ databases">
        <title>Tritrichomonas musculus Genome.</title>
        <authorList>
            <person name="Alves-Ferreira E."/>
            <person name="Grigg M."/>
            <person name="Lorenzi H."/>
            <person name="Galac M."/>
        </authorList>
    </citation>
    <scope>NUCLEOTIDE SEQUENCE [LARGE SCALE GENOMIC DNA]</scope>
    <source>
        <strain evidence="1 2">EAF2021</strain>
    </source>
</reference>
<accession>A0ABR2KJE7</accession>
<evidence type="ECO:0000313" key="1">
    <source>
        <dbReference type="EMBL" id="KAK8891247.1"/>
    </source>
</evidence>
<sequence>MLKGYKTKTIYNYYVQIIVDICWNTWFEIDHRVARCNLDDPANELMLNNIKINGVPHLLNSSSGANAEADSNLTIRDAGIVEIDKLEFSCIQTDQ</sequence>
<dbReference type="Proteomes" id="UP001470230">
    <property type="component" value="Unassembled WGS sequence"/>
</dbReference>
<protein>
    <submittedName>
        <fullName evidence="1">Uncharacterized protein</fullName>
    </submittedName>
</protein>
<name>A0ABR2KJE7_9EUKA</name>
<evidence type="ECO:0000313" key="2">
    <source>
        <dbReference type="Proteomes" id="UP001470230"/>
    </source>
</evidence>
<gene>
    <name evidence="1" type="ORF">M9Y10_028454</name>
</gene>
<keyword evidence="2" id="KW-1185">Reference proteome</keyword>